<keyword evidence="4" id="KW-1185">Reference proteome</keyword>
<reference evidence="3 4" key="1">
    <citation type="journal article" date="2020" name="Arch. Microbiol.">
        <title>Bradyrhizobium campsiandrae sp. nov., a nitrogen-fixing bacterial strain isolated from a native leguminous tree from the Amazon adapted to flooded conditions.</title>
        <authorList>
            <person name="Cabral Michel D."/>
            <person name="Martins da Costa E."/>
            <person name="Azarias Guimaraes A."/>
            <person name="Soares de Carvalho T."/>
            <person name="Santos de Castro Caputo P."/>
            <person name="Willems A."/>
            <person name="de Souza Moreira F.M."/>
        </authorList>
    </citation>
    <scope>NUCLEOTIDE SEQUENCE [LARGE SCALE GENOMIC DNA]</scope>
    <source>
        <strain evidence="4">INPA 384B</strain>
    </source>
</reference>
<feature type="transmembrane region" description="Helical" evidence="1">
    <location>
        <begin position="115"/>
        <end position="136"/>
    </location>
</feature>
<feature type="transmembrane region" description="Helical" evidence="1">
    <location>
        <begin position="48"/>
        <end position="68"/>
    </location>
</feature>
<evidence type="ECO:0000313" key="3">
    <source>
        <dbReference type="EMBL" id="MBC9984204.1"/>
    </source>
</evidence>
<feature type="transmembrane region" description="Helical" evidence="1">
    <location>
        <begin position="7"/>
        <end position="28"/>
    </location>
</feature>
<keyword evidence="1" id="KW-1133">Transmembrane helix</keyword>
<dbReference type="GO" id="GO:0008237">
    <property type="term" value="F:metallopeptidase activity"/>
    <property type="evidence" value="ECO:0007669"/>
    <property type="project" value="UniProtKB-KW"/>
</dbReference>
<keyword evidence="3" id="KW-0378">Hydrolase</keyword>
<keyword evidence="3" id="KW-0482">Metalloprotease</keyword>
<organism evidence="3 4">
    <name type="scientific">Bradyrhizobium campsiandrae</name>
    <dbReference type="NCBI Taxonomy" id="1729892"/>
    <lineage>
        <taxon>Bacteria</taxon>
        <taxon>Pseudomonadati</taxon>
        <taxon>Pseudomonadota</taxon>
        <taxon>Alphaproteobacteria</taxon>
        <taxon>Hyphomicrobiales</taxon>
        <taxon>Nitrobacteraceae</taxon>
        <taxon>Bradyrhizobium</taxon>
    </lineage>
</organism>
<comment type="caution">
    <text evidence="3">The sequence shown here is derived from an EMBL/GenBank/DDBJ whole genome shotgun (WGS) entry which is preliminary data.</text>
</comment>
<name>A0ABR7UJC5_9BRAD</name>
<dbReference type="InterPro" id="IPR003675">
    <property type="entry name" value="Rce1/LyrA-like_dom"/>
</dbReference>
<protein>
    <submittedName>
        <fullName evidence="3">CPBP family intramembrane metalloprotease</fullName>
    </submittedName>
</protein>
<accession>A0ABR7UJC5</accession>
<proteinExistence type="predicted"/>
<gene>
    <name evidence="3" type="ORF">HA482_39115</name>
</gene>
<keyword evidence="3" id="KW-0645">Protease</keyword>
<keyword evidence="1" id="KW-0472">Membrane</keyword>
<evidence type="ECO:0000259" key="2">
    <source>
        <dbReference type="Pfam" id="PF02517"/>
    </source>
</evidence>
<feature type="transmembrane region" description="Helical" evidence="1">
    <location>
        <begin position="80"/>
        <end position="103"/>
    </location>
</feature>
<dbReference type="EMBL" id="JAATTO010000099">
    <property type="protein sequence ID" value="MBC9984204.1"/>
    <property type="molecule type" value="Genomic_DNA"/>
</dbReference>
<dbReference type="Proteomes" id="UP000639516">
    <property type="component" value="Unassembled WGS sequence"/>
</dbReference>
<feature type="domain" description="CAAX prenyl protease 2/Lysostaphin resistance protein A-like" evidence="2">
    <location>
        <begin position="89"/>
        <end position="179"/>
    </location>
</feature>
<evidence type="ECO:0000256" key="1">
    <source>
        <dbReference type="SAM" id="Phobius"/>
    </source>
</evidence>
<evidence type="ECO:0000313" key="4">
    <source>
        <dbReference type="Proteomes" id="UP000639516"/>
    </source>
</evidence>
<keyword evidence="1" id="KW-0812">Transmembrane</keyword>
<feature type="transmembrane region" description="Helical" evidence="1">
    <location>
        <begin position="143"/>
        <end position="161"/>
    </location>
</feature>
<dbReference type="Pfam" id="PF02517">
    <property type="entry name" value="Rce1-like"/>
    <property type="match status" value="1"/>
</dbReference>
<sequence>MLVSQGRWYGVFLISGAPAAIAVLWIAIRMAGREFGEYLALDWPRGGEIVRALAITTIFMSIEGFVLSKIGANGYQADPTLVVGSASGLLGWLIGGCIAGPIMEEFVVRGFLFRGWSQSFLGPTGAIFLTSAVWALNHTQYDWFGRAIIFAFGLVLGHLRWSSNSTWTSVVAHSACNTFILFTLGRYV</sequence>